<accession>A0AA95BV79</accession>
<dbReference type="InterPro" id="IPR027417">
    <property type="entry name" value="P-loop_NTPase"/>
</dbReference>
<evidence type="ECO:0000313" key="3">
    <source>
        <dbReference type="Proteomes" id="UP001060018"/>
    </source>
</evidence>
<dbReference type="Proteomes" id="UP001060018">
    <property type="component" value="Chromosome"/>
</dbReference>
<dbReference type="Gene3D" id="3.40.50.300">
    <property type="entry name" value="P-loop containing nucleotide triphosphate hydrolases"/>
    <property type="match status" value="1"/>
</dbReference>
<dbReference type="EMBL" id="CP102487">
    <property type="protein sequence ID" value="UUX60163.1"/>
    <property type="molecule type" value="Genomic_DNA"/>
</dbReference>
<feature type="region of interest" description="Disordered" evidence="1">
    <location>
        <begin position="1"/>
        <end position="21"/>
    </location>
</feature>
<name>A0AA95BV79_9MICC</name>
<reference evidence="2" key="1">
    <citation type="journal article" date="2022" name="Pest Manag. Sci.">
        <title>Glutamicibacter halophytocola-mediated host fitness of potato tuber moth on Solanaceae crops.</title>
        <authorList>
            <person name="Wang W."/>
            <person name="Xiao G."/>
            <person name="Du G."/>
            <person name="Chang L."/>
            <person name="Yang Y."/>
            <person name="Ye J."/>
            <person name="Chen B."/>
        </authorList>
    </citation>
    <scope>NUCLEOTIDE SEQUENCE</scope>
    <source>
        <strain evidence="2">S2</strain>
    </source>
</reference>
<dbReference type="AlphaFoldDB" id="A0AA95BV79"/>
<evidence type="ECO:0000313" key="2">
    <source>
        <dbReference type="EMBL" id="UUX60163.1"/>
    </source>
</evidence>
<dbReference type="RefSeq" id="WP_257746148.1">
    <property type="nucleotide sequence ID" value="NZ_CP102487.1"/>
</dbReference>
<evidence type="ECO:0000256" key="1">
    <source>
        <dbReference type="SAM" id="MobiDB-lite"/>
    </source>
</evidence>
<proteinExistence type="predicted"/>
<organism evidence="2 3">
    <name type="scientific">Glutamicibacter halophytocola</name>
    <dbReference type="NCBI Taxonomy" id="1933880"/>
    <lineage>
        <taxon>Bacteria</taxon>
        <taxon>Bacillati</taxon>
        <taxon>Actinomycetota</taxon>
        <taxon>Actinomycetes</taxon>
        <taxon>Micrococcales</taxon>
        <taxon>Micrococcaceae</taxon>
        <taxon>Glutamicibacter</taxon>
    </lineage>
</organism>
<dbReference type="SUPFAM" id="SSF52540">
    <property type="entry name" value="P-loop containing nucleoside triphosphate hydrolases"/>
    <property type="match status" value="1"/>
</dbReference>
<gene>
    <name evidence="2" type="ORF">NUH22_06005</name>
</gene>
<evidence type="ECO:0008006" key="4">
    <source>
        <dbReference type="Google" id="ProtNLM"/>
    </source>
</evidence>
<sequence length="511" mass="56922">MLLGSQIPRFNTTPEDAEFSDEHGEDAVWYAQKYGLTADPWQETVVCSWLRVSTDQMWACAVAGVTVARQNGKNGALEIVELYLMAQLGRKILHTAQEVKTARKAFLRLKHFFGNEANDKAAKFPELNAMVSEVRNTNGQEAIFLKNGGSIEFIARSKNSGRGFTVDVLVLDEAQDLHEDQLQALLPTISAGPARNPMTIYMGTPPSTEELSKGNGLPFMRVRTNALKQKEKVAWVEFGARGFVEDMTPEELAQFVQDVENHANGNPAYNRRILPSTIAGELSQFSPESFARERLNIWPKSLDHISVIPDERWNERAAELPAKAIADTWQTGAFGIDMNLERNKVSISVGSYVPDDEQKIVVELIAAARYDEGGTPKLVSYLWERAKRIHPIIIDGRSPAVSLVPHLKKKKMKVYVLGGSEFVEASMGFYDAVMRDKTVEHHGEPRLDQSVEGLGKANVDKTGAQWKFVPMDLTKPFHPVMSVVCAHYGTVKFVRRRVGERALEEAGHGFG</sequence>
<protein>
    <recommendedName>
        <fullName evidence="4">Terminase</fullName>
    </recommendedName>
</protein>